<feature type="transmembrane region" description="Helical" evidence="5">
    <location>
        <begin position="77"/>
        <end position="94"/>
    </location>
</feature>
<reference evidence="6 7" key="1">
    <citation type="submission" date="2017-09" db="EMBL/GenBank/DDBJ databases">
        <title>WGS assembly of Aquilegia coerulea Goldsmith.</title>
        <authorList>
            <person name="Hodges S."/>
            <person name="Kramer E."/>
            <person name="Nordborg M."/>
            <person name="Tomkins J."/>
            <person name="Borevitz J."/>
            <person name="Derieg N."/>
            <person name="Yan J."/>
            <person name="Mihaltcheva S."/>
            <person name="Hayes R.D."/>
            <person name="Rokhsar D."/>
        </authorList>
    </citation>
    <scope>NUCLEOTIDE SEQUENCE [LARGE SCALE GENOMIC DNA]</scope>
    <source>
        <strain evidence="7">cv. Goldsmith</strain>
    </source>
</reference>
<evidence type="ECO:0000256" key="5">
    <source>
        <dbReference type="SAM" id="Phobius"/>
    </source>
</evidence>
<evidence type="ECO:0000313" key="7">
    <source>
        <dbReference type="Proteomes" id="UP000230069"/>
    </source>
</evidence>
<evidence type="ECO:0000256" key="2">
    <source>
        <dbReference type="ARBA" id="ARBA00022692"/>
    </source>
</evidence>
<organism evidence="6 7">
    <name type="scientific">Aquilegia coerulea</name>
    <name type="common">Rocky mountain columbine</name>
    <dbReference type="NCBI Taxonomy" id="218851"/>
    <lineage>
        <taxon>Eukaryota</taxon>
        <taxon>Viridiplantae</taxon>
        <taxon>Streptophyta</taxon>
        <taxon>Embryophyta</taxon>
        <taxon>Tracheophyta</taxon>
        <taxon>Spermatophyta</taxon>
        <taxon>Magnoliopsida</taxon>
        <taxon>Ranunculales</taxon>
        <taxon>Ranunculaceae</taxon>
        <taxon>Thalictroideae</taxon>
        <taxon>Aquilegia</taxon>
    </lineage>
</organism>
<feature type="transmembrane region" description="Helical" evidence="5">
    <location>
        <begin position="100"/>
        <end position="121"/>
    </location>
</feature>
<dbReference type="Proteomes" id="UP000230069">
    <property type="component" value="Unassembled WGS sequence"/>
</dbReference>
<comment type="subcellular location">
    <subcellularLocation>
        <location evidence="1">Membrane</location>
        <topology evidence="1">Multi-pass membrane protein</topology>
    </subcellularLocation>
</comment>
<keyword evidence="3 5" id="KW-1133">Transmembrane helix</keyword>
<gene>
    <name evidence="6" type="ORF">AQUCO_00300041v1</name>
</gene>
<dbReference type="OrthoDB" id="75343at2759"/>
<keyword evidence="4 5" id="KW-0472">Membrane</keyword>
<evidence type="ECO:0000256" key="4">
    <source>
        <dbReference type="ARBA" id="ARBA00023136"/>
    </source>
</evidence>
<dbReference type="PANTHER" id="PTHR15371">
    <property type="entry name" value="TIM23"/>
    <property type="match status" value="1"/>
</dbReference>
<dbReference type="GO" id="GO:0009707">
    <property type="term" value="C:chloroplast outer membrane"/>
    <property type="evidence" value="ECO:0007669"/>
    <property type="project" value="TreeGrafter"/>
</dbReference>
<feature type="transmembrane region" description="Helical" evidence="5">
    <location>
        <begin position="36"/>
        <end position="56"/>
    </location>
</feature>
<dbReference type="STRING" id="218851.A0A2G5EWV7"/>
<dbReference type="InterPro" id="IPR045238">
    <property type="entry name" value="Tim23-like"/>
</dbReference>
<protein>
    <submittedName>
        <fullName evidence="6">Uncharacterized protein</fullName>
    </submittedName>
</protein>
<name>A0A2G5EWV7_AQUCA</name>
<dbReference type="PANTHER" id="PTHR15371:SF2">
    <property type="entry name" value="OUTER ENVELOPE PORE PROTEIN 16-1, CHLOROPLASTIC"/>
    <property type="match status" value="1"/>
</dbReference>
<sequence>MKGSHSGFFCTSITAPKMGVVIDTGSHLLNQIIDSFLVFAIVAAVRVLALELCHGVNKGSFSKGKLQDLSMKMCKEGAYWGIIVALYVGLVYAMQMTHILGGWINAMLAGALTGALVSSACNSGKDKIVKDTITGGFIATAIQLFQYFT</sequence>
<keyword evidence="7" id="KW-1185">Reference proteome</keyword>
<proteinExistence type="predicted"/>
<keyword evidence="2 5" id="KW-0812">Transmembrane</keyword>
<dbReference type="GO" id="GO:0015171">
    <property type="term" value="F:amino acid transmembrane transporter activity"/>
    <property type="evidence" value="ECO:0007669"/>
    <property type="project" value="TreeGrafter"/>
</dbReference>
<evidence type="ECO:0000256" key="1">
    <source>
        <dbReference type="ARBA" id="ARBA00004141"/>
    </source>
</evidence>
<dbReference type="InParanoid" id="A0A2G5EWV7"/>
<evidence type="ECO:0000256" key="3">
    <source>
        <dbReference type="ARBA" id="ARBA00022989"/>
    </source>
</evidence>
<evidence type="ECO:0000313" key="6">
    <source>
        <dbReference type="EMBL" id="PIA60255.1"/>
    </source>
</evidence>
<dbReference type="GO" id="GO:0045037">
    <property type="term" value="P:protein import into chloroplast stroma"/>
    <property type="evidence" value="ECO:0007669"/>
    <property type="project" value="TreeGrafter"/>
</dbReference>
<dbReference type="EMBL" id="KZ305020">
    <property type="protein sequence ID" value="PIA60255.1"/>
    <property type="molecule type" value="Genomic_DNA"/>
</dbReference>
<accession>A0A2G5EWV7</accession>
<dbReference type="AlphaFoldDB" id="A0A2G5EWV7"/>